<keyword evidence="2" id="KW-0378">Hydrolase</keyword>
<keyword evidence="3" id="KW-0119">Carbohydrate metabolism</keyword>
<keyword evidence="2" id="KW-0326">Glycosidase</keyword>
<dbReference type="EMBL" id="PGFE01000001">
    <property type="protein sequence ID" value="PJJ77321.1"/>
    <property type="molecule type" value="Genomic_DNA"/>
</dbReference>
<keyword evidence="1" id="KW-0677">Repeat</keyword>
<evidence type="ECO:0000259" key="5">
    <source>
        <dbReference type="PROSITE" id="PS50853"/>
    </source>
</evidence>
<dbReference type="CDD" id="cd00063">
    <property type="entry name" value="FN3"/>
    <property type="match status" value="3"/>
</dbReference>
<dbReference type="Pfam" id="PF00041">
    <property type="entry name" value="fn3"/>
    <property type="match status" value="2"/>
</dbReference>
<dbReference type="PANTHER" id="PTHR13817">
    <property type="entry name" value="TITIN"/>
    <property type="match status" value="1"/>
</dbReference>
<reference evidence="6 7" key="1">
    <citation type="submission" date="2017-11" db="EMBL/GenBank/DDBJ databases">
        <title>Genomic Encyclopedia of Archaeal and Bacterial Type Strains, Phase II (KMG-II): From Individual Species to Whole Genera.</title>
        <authorList>
            <person name="Goeker M."/>
        </authorList>
    </citation>
    <scope>NUCLEOTIDE SEQUENCE [LARGE SCALE GENOMIC DNA]</scope>
    <source>
        <strain evidence="6 7">DSM 25478</strain>
    </source>
</reference>
<evidence type="ECO:0000313" key="6">
    <source>
        <dbReference type="EMBL" id="PJJ77321.1"/>
    </source>
</evidence>
<dbReference type="GO" id="GO:0016798">
    <property type="term" value="F:hydrolase activity, acting on glycosyl bonds"/>
    <property type="evidence" value="ECO:0007669"/>
    <property type="project" value="UniProtKB-KW"/>
</dbReference>
<dbReference type="PANTHER" id="PTHR13817:SF166">
    <property type="entry name" value="NEURONAL IGCAM-RELATED"/>
    <property type="match status" value="1"/>
</dbReference>
<dbReference type="SMART" id="SM00060">
    <property type="entry name" value="FN3"/>
    <property type="match status" value="4"/>
</dbReference>
<dbReference type="Proteomes" id="UP000231693">
    <property type="component" value="Unassembled WGS sequence"/>
</dbReference>
<dbReference type="GO" id="GO:0000272">
    <property type="term" value="P:polysaccharide catabolic process"/>
    <property type="evidence" value="ECO:0007669"/>
    <property type="project" value="UniProtKB-KW"/>
</dbReference>
<dbReference type="SUPFAM" id="SSF49265">
    <property type="entry name" value="Fibronectin type III"/>
    <property type="match status" value="2"/>
</dbReference>
<feature type="region of interest" description="Disordered" evidence="4">
    <location>
        <begin position="1550"/>
        <end position="1582"/>
    </location>
</feature>
<dbReference type="InterPro" id="IPR003961">
    <property type="entry name" value="FN3_dom"/>
</dbReference>
<dbReference type="RefSeq" id="WP_170062612.1">
    <property type="nucleotide sequence ID" value="NZ_BOOX01000004.1"/>
</dbReference>
<gene>
    <name evidence="6" type="ORF">CLV28_0540</name>
</gene>
<dbReference type="InterPro" id="IPR036116">
    <property type="entry name" value="FN3_sf"/>
</dbReference>
<keyword evidence="7" id="KW-1185">Reference proteome</keyword>
<organism evidence="6 7">
    <name type="scientific">Sediminihabitans luteus</name>
    <dbReference type="NCBI Taxonomy" id="1138585"/>
    <lineage>
        <taxon>Bacteria</taxon>
        <taxon>Bacillati</taxon>
        <taxon>Actinomycetota</taxon>
        <taxon>Actinomycetes</taxon>
        <taxon>Micrococcales</taxon>
        <taxon>Cellulomonadaceae</taxon>
        <taxon>Sediminihabitans</taxon>
    </lineage>
</organism>
<comment type="caution">
    <text evidence="6">The sequence shown here is derived from an EMBL/GenBank/DDBJ whole genome shotgun (WGS) entry which is preliminary data.</text>
</comment>
<dbReference type="NCBIfam" id="NF012211">
    <property type="entry name" value="tand_rpt_95"/>
    <property type="match status" value="2"/>
</dbReference>
<dbReference type="Gene3D" id="2.60.40.10">
    <property type="entry name" value="Immunoglobulins"/>
    <property type="match status" value="3"/>
</dbReference>
<evidence type="ECO:0000256" key="1">
    <source>
        <dbReference type="ARBA" id="ARBA00022737"/>
    </source>
</evidence>
<accession>A0A2M9CZF3</accession>
<feature type="domain" description="Fibronectin type-III" evidence="5">
    <location>
        <begin position="1483"/>
        <end position="1569"/>
    </location>
</feature>
<sequence>MPEVDVGERGGAVSVGVLGRLRGRGRSIASAGAVTVFATVLVALAVTAQGEETADIDLNDSGVWITRSAGAQVARFNDEAQAIDGEVVVGSATFDVLQDAGQVLLDDSSSAAAKTIDPARLDYTATADLPEQATVAMAGAAVAVVDGKKDELWVLPFEDLRRFDAEETEPTATLGGPSLLVGATTGDVYAVSAAAGQVVHVATDADGNPGEVSTSSLDVAAGDELDATAVGSDLVVLDRTSGLLTLPGGDEVEVRDAGRSRLQQPSAASDEVAYATSSTFVIQPLGGGEAVVHDAIGTPAAPVHVAGCYYGAWSGSGKYLRDCAGDAHDVAGTLDGFDEDNPLEYRVNRKVVVLNDLASGTVWMAAEQFEKVDDWEVPVDESAAEGEESDASETIPEVTDEFLVNRGEKNRDPVAANDAFGVRPGTSTLLPVLGNDIDPDGDVMTATVKGDGPENLDVQRVLDGGALQAVVPEDATGTATFTYQVDDGRGGTDEATVKLTISPWDKNEGAEQIGTPVLTLERGTTASINVLQYFRDPDGDPLQLVRAEVEGKDDVEARPDGTVTFRDAGGSTGRKEVKITVSDGKMVAEGQLWVQVKPNEPLPPVAVADHVTVPAGETITVEPLTNDTDPNGDELRLAGVDQAKGATISTNVGAGTFRFTAPEVGAYDVLYKVTDGPETVTGVVRVDVVDPEAKDAPPIVVDDVVLLPSGGSALVDVLANDQDPSGGVLVVQDVEVADDAGVTVAVLAHQVLRVTELRRPASTVLVRYTVSNGTATATGTVRVMPVPEPEEFSPPQAVADDVVVHTGDVVDIPVLRNDTHPDGLSIELVDELTENTEPGLGDAFVSGDIVRFKAGDDAGTAHAVYSVRDVNGQVDSAQITIRIQEGEDNSPPQPRDVVARALAGQQVRIEIPTAGIDADGDWVRLTRVTSAPTMGSVKVDDGAVVYSPIDSATGTDSFTYEVKDSRGLSATGTVRVGIAAPPQFNQPPVATDDVALVRPGRDVAISALANDSDPEGNAISLVASEISDDSTLEPTAQGTSIVVTTQDEGTQGFYYTIEDTFGARASAAVSVTVDAEAPLLRPVPHDDVVPDEDVVDATSVTVDVLDNDADPDGTADALEVSTEAPTATVGDDGVMTVELTDAPQLLRYVVTDQDGLAGQAFVRVPPLPGSEDAAADDPENRQPPMLRPGAPELSVLDGEQLTFALSDQVVAADGRSVRLTGASSLRALNGDVTAPDTTSLTFTPQPEFTGTATVSFEVTDGDGPGDPDGLTSVLSVPVTVLPPANVPPEMQASALDVSSGDHSTLDLAKTATDADGDPLTFTVGQGAPAGVTLTLVGSTVTAEADPSAVKGTVADVPVTVTDGESEPVATSLRVSVVASTRPLAVANEDVVAEATQGIASTVDVLGNDIDPFKNEGTGLDLKSARLTNPDGEVRIDGDSVVVTPNPEFHGSMVVVYRIGDSTHDPDREVEGKITLTVLGRPDAPAIPTIDDVRSKTVVLSWEPRADNGTPITGYVVTSDQGDTFACETTTCTLEGLTNDVTYTFTVVAENKVGPSDPSPPSPPARPDQSPDAPDAPTLGLGDGQLTVTWENKTYSDRSPIHSVNLMISPAPPTGSAEKKGVTGTEIVWDGLANGTPYTVMVQAVNDAPLPSDWSVASKAETPTTVPSAPGTPTVSMGGLGSTVQAEVSWKAPSDNGGSDISGYVLEVYEGSSLKSTLEVKGATTSQAVDLKASTSGYQFRVKAKNRATEELKMTAPWSGKSNAVRAYAKPGTVTGVKATPTGSNGQAKVTFSAMSVAGVASGELSYQVSRDNNSWSAFSSGGTVSGFTNGKTQDVYVRAVVKVGGVTTPGGSGSASVSTYGPIPTPQISASRANNGVSFSWSSSGNGRSYTATLSGAASGTVGASGSRTVSAGPGQSKEVCITVTAANGEGGSAKDCASGSAFDVELTSSAGSRVSMSDCRNNCAYMVVTVRYAQPNTDFTAHCHDPNWTNSYANPGRTNADGYASMQLSCYHDVSETAWTSTDKWGKASNW</sequence>
<dbReference type="Pfam" id="PF17963">
    <property type="entry name" value="Big_9"/>
    <property type="match status" value="9"/>
</dbReference>
<dbReference type="InterPro" id="IPR013783">
    <property type="entry name" value="Ig-like_fold"/>
</dbReference>
<feature type="region of interest" description="Disordered" evidence="4">
    <location>
        <begin position="1167"/>
        <end position="1191"/>
    </location>
</feature>
<evidence type="ECO:0000256" key="2">
    <source>
        <dbReference type="ARBA" id="ARBA00023295"/>
    </source>
</evidence>
<evidence type="ECO:0000313" key="7">
    <source>
        <dbReference type="Proteomes" id="UP000231693"/>
    </source>
</evidence>
<name>A0A2M9CZF3_9CELL</name>
<protein>
    <submittedName>
        <fullName evidence="6">Fibronectin type III domain protein</fullName>
    </submittedName>
</protein>
<dbReference type="PROSITE" id="PS50853">
    <property type="entry name" value="FN3"/>
    <property type="match status" value="3"/>
</dbReference>
<feature type="domain" description="Fibronectin type-III" evidence="5">
    <location>
        <begin position="1668"/>
        <end position="1771"/>
    </location>
</feature>
<evidence type="ECO:0000256" key="3">
    <source>
        <dbReference type="ARBA" id="ARBA00023326"/>
    </source>
</evidence>
<feature type="compositionally biased region" description="Pro residues" evidence="4">
    <location>
        <begin position="1556"/>
        <end position="1565"/>
    </location>
</feature>
<keyword evidence="3" id="KW-0624">Polysaccharide degradation</keyword>
<dbReference type="InterPro" id="IPR050964">
    <property type="entry name" value="Striated_Muscle_Regulatory"/>
</dbReference>
<feature type="domain" description="Fibronectin type-III" evidence="5">
    <location>
        <begin position="1572"/>
        <end position="1664"/>
    </location>
</feature>
<evidence type="ECO:0000256" key="4">
    <source>
        <dbReference type="SAM" id="MobiDB-lite"/>
    </source>
</evidence>
<proteinExistence type="predicted"/>
<feature type="compositionally biased region" description="Low complexity" evidence="4">
    <location>
        <begin position="1566"/>
        <end position="1576"/>
    </location>
</feature>
<dbReference type="Gene3D" id="2.60.40.3440">
    <property type="match status" value="1"/>
</dbReference>